<keyword evidence="11" id="KW-1185">Reference proteome</keyword>
<evidence type="ECO:0000256" key="4">
    <source>
        <dbReference type="ARBA" id="ARBA00022801"/>
    </source>
</evidence>
<dbReference type="GO" id="GO:0009254">
    <property type="term" value="P:peptidoglycan turnover"/>
    <property type="evidence" value="ECO:0007669"/>
    <property type="project" value="TreeGrafter"/>
</dbReference>
<feature type="region of interest" description="Disordered" evidence="6">
    <location>
        <begin position="23"/>
        <end position="44"/>
    </location>
</feature>
<feature type="signal peptide" evidence="7">
    <location>
        <begin position="1"/>
        <end position="23"/>
    </location>
</feature>
<sequence>MPLRRLLAPVGVLVLLLTTACGAGGQPPASDEPRAERPESADPEAGAAELLADMSLEEKVGQLLVPTLAGTTADENAALIEEYHPGGFIYFPENLTGAEQIAEMSNGLQDLAVGSGAGVPLLLGVDQEQGMVARLPVGARFPDAMAVGATRDPEAAASLASTTAAELSALGINLDYAPVADVNVNPGNPVIGIRSFGADPALVGEFAVAEADAFEAGGVVPVAKHFPGHGDTDVDSHTGLPVIDKSREEWERVDLPPFVQAVEADIDMIMTAHVLMPQLDDSGEPATLSPGVITGILREELGYDGVVSTDALNMEGVRQSHDDGEVAVLAVLAGADQLLMPPDLDAAHGAVTAAVEEGRITEERLDESVLRILRLKLRRGLYDAAPVDPAAAAETVGSADHQAAAQRVADASVTLLRNEGGVLPLGEGASVHVTGSGADQIGAALEDLGLALAGSAAGADAVVVGTNGARGDAEQKGLVTRAQASGAPVVVVAQGTPYDIGELPGLDGYLATYSSVDVSLAAAARVIAGEVNPSGRLPVDIPGTDLAFGDGLGY</sequence>
<dbReference type="GO" id="GO:0005975">
    <property type="term" value="P:carbohydrate metabolic process"/>
    <property type="evidence" value="ECO:0007669"/>
    <property type="project" value="InterPro"/>
</dbReference>
<dbReference type="InterPro" id="IPR036962">
    <property type="entry name" value="Glyco_hydro_3_N_sf"/>
</dbReference>
<keyword evidence="4" id="KW-0378">Hydrolase</keyword>
<dbReference type="PANTHER" id="PTHR30480:SF13">
    <property type="entry name" value="BETA-HEXOSAMINIDASE"/>
    <property type="match status" value="1"/>
</dbReference>
<name>A0A4R6V6U7_9ACTN</name>
<dbReference type="SUPFAM" id="SSF51445">
    <property type="entry name" value="(Trans)glycosidases"/>
    <property type="match status" value="1"/>
</dbReference>
<dbReference type="PROSITE" id="PS51257">
    <property type="entry name" value="PROKAR_LIPOPROTEIN"/>
    <property type="match status" value="1"/>
</dbReference>
<dbReference type="Gene3D" id="3.20.20.300">
    <property type="entry name" value="Glycoside hydrolase, family 3, N-terminal domain"/>
    <property type="match status" value="1"/>
</dbReference>
<dbReference type="Pfam" id="PF00933">
    <property type="entry name" value="Glyco_hydro_3"/>
    <property type="match status" value="1"/>
</dbReference>
<dbReference type="Proteomes" id="UP000295281">
    <property type="component" value="Unassembled WGS sequence"/>
</dbReference>
<dbReference type="InterPro" id="IPR001764">
    <property type="entry name" value="Glyco_hydro_3_N"/>
</dbReference>
<feature type="domain" description="Glycoside hydrolase family 3 C-terminal" evidence="9">
    <location>
        <begin position="466"/>
        <end position="544"/>
    </location>
</feature>
<comment type="caution">
    <text evidence="10">The sequence shown here is derived from an EMBL/GenBank/DDBJ whole genome shotgun (WGS) entry which is preliminary data.</text>
</comment>
<feature type="domain" description="Glycoside hydrolase family 3 N-terminal" evidence="8">
    <location>
        <begin position="56"/>
        <end position="375"/>
    </location>
</feature>
<evidence type="ECO:0000313" key="10">
    <source>
        <dbReference type="EMBL" id="TDQ51974.1"/>
    </source>
</evidence>
<dbReference type="Gene3D" id="3.40.50.1700">
    <property type="entry name" value="Glycoside hydrolase family 3 C-terminal domain"/>
    <property type="match status" value="1"/>
</dbReference>
<evidence type="ECO:0000256" key="5">
    <source>
        <dbReference type="ARBA" id="ARBA00023295"/>
    </source>
</evidence>
<dbReference type="RefSeq" id="WP_133741895.1">
    <property type="nucleotide sequence ID" value="NZ_SNYN01000009.1"/>
</dbReference>
<dbReference type="Pfam" id="PF01915">
    <property type="entry name" value="Glyco_hydro_3_C"/>
    <property type="match status" value="1"/>
</dbReference>
<keyword evidence="5" id="KW-0326">Glycosidase</keyword>
<evidence type="ECO:0000256" key="7">
    <source>
        <dbReference type="SAM" id="SignalP"/>
    </source>
</evidence>
<comment type="similarity">
    <text evidence="2">Belongs to the glycosyl hydrolase 3 family.</text>
</comment>
<dbReference type="SUPFAM" id="SSF52279">
    <property type="entry name" value="Beta-D-glucan exohydrolase, C-terminal domain"/>
    <property type="match status" value="1"/>
</dbReference>
<dbReference type="InterPro" id="IPR002772">
    <property type="entry name" value="Glyco_hydro_3_C"/>
</dbReference>
<dbReference type="AlphaFoldDB" id="A0A4R6V6U7"/>
<reference evidence="10 11" key="1">
    <citation type="submission" date="2019-03" db="EMBL/GenBank/DDBJ databases">
        <title>Genomic Encyclopedia of Type Strains, Phase IV (KMG-IV): sequencing the most valuable type-strain genomes for metagenomic binning, comparative biology and taxonomic classification.</title>
        <authorList>
            <person name="Goeker M."/>
        </authorList>
    </citation>
    <scope>NUCLEOTIDE SEQUENCE [LARGE SCALE GENOMIC DNA]</scope>
    <source>
        <strain evidence="10 11">DSM 46770</strain>
    </source>
</reference>
<evidence type="ECO:0000259" key="8">
    <source>
        <dbReference type="Pfam" id="PF00933"/>
    </source>
</evidence>
<dbReference type="InterPro" id="IPR050226">
    <property type="entry name" value="NagZ_Beta-hexosaminidase"/>
</dbReference>
<organism evidence="10 11">
    <name type="scientific">Actinorugispora endophytica</name>
    <dbReference type="NCBI Taxonomy" id="1605990"/>
    <lineage>
        <taxon>Bacteria</taxon>
        <taxon>Bacillati</taxon>
        <taxon>Actinomycetota</taxon>
        <taxon>Actinomycetes</taxon>
        <taxon>Streptosporangiales</taxon>
        <taxon>Nocardiopsidaceae</taxon>
        <taxon>Actinorugispora</taxon>
    </lineage>
</organism>
<dbReference type="PANTHER" id="PTHR30480">
    <property type="entry name" value="BETA-HEXOSAMINIDASE-RELATED"/>
    <property type="match status" value="1"/>
</dbReference>
<dbReference type="OrthoDB" id="9805821at2"/>
<evidence type="ECO:0000256" key="6">
    <source>
        <dbReference type="SAM" id="MobiDB-lite"/>
    </source>
</evidence>
<evidence type="ECO:0000259" key="9">
    <source>
        <dbReference type="Pfam" id="PF01915"/>
    </source>
</evidence>
<dbReference type="GO" id="GO:0004563">
    <property type="term" value="F:beta-N-acetylhexosaminidase activity"/>
    <property type="evidence" value="ECO:0007669"/>
    <property type="project" value="UniProtKB-EC"/>
</dbReference>
<dbReference type="PRINTS" id="PR00133">
    <property type="entry name" value="GLHYDRLASE3"/>
</dbReference>
<keyword evidence="7" id="KW-0732">Signal</keyword>
<evidence type="ECO:0000256" key="2">
    <source>
        <dbReference type="ARBA" id="ARBA00005336"/>
    </source>
</evidence>
<evidence type="ECO:0000256" key="3">
    <source>
        <dbReference type="ARBA" id="ARBA00012663"/>
    </source>
</evidence>
<dbReference type="EC" id="3.2.1.52" evidence="3"/>
<accession>A0A4R6V6U7</accession>
<feature type="compositionally biased region" description="Basic and acidic residues" evidence="6">
    <location>
        <begin position="31"/>
        <end position="40"/>
    </location>
</feature>
<evidence type="ECO:0000313" key="11">
    <source>
        <dbReference type="Proteomes" id="UP000295281"/>
    </source>
</evidence>
<dbReference type="InterPro" id="IPR017853">
    <property type="entry name" value="GH"/>
</dbReference>
<protein>
    <recommendedName>
        <fullName evidence="3">beta-N-acetylhexosaminidase</fullName>
        <ecNumber evidence="3">3.2.1.52</ecNumber>
    </recommendedName>
</protein>
<evidence type="ECO:0000256" key="1">
    <source>
        <dbReference type="ARBA" id="ARBA00001231"/>
    </source>
</evidence>
<proteinExistence type="inferred from homology"/>
<dbReference type="EMBL" id="SNYN01000009">
    <property type="protein sequence ID" value="TDQ51974.1"/>
    <property type="molecule type" value="Genomic_DNA"/>
</dbReference>
<feature type="chain" id="PRO_5039475011" description="beta-N-acetylhexosaminidase" evidence="7">
    <location>
        <begin position="24"/>
        <end position="554"/>
    </location>
</feature>
<dbReference type="InterPro" id="IPR036881">
    <property type="entry name" value="Glyco_hydro_3_C_sf"/>
</dbReference>
<comment type="catalytic activity">
    <reaction evidence="1">
        <text>Hydrolysis of terminal non-reducing N-acetyl-D-hexosamine residues in N-acetyl-beta-D-hexosaminides.</text>
        <dbReference type="EC" id="3.2.1.52"/>
    </reaction>
</comment>
<gene>
    <name evidence="10" type="ORF">EV190_10986</name>
</gene>
<dbReference type="FunFam" id="3.20.20.300:FF:000014">
    <property type="entry name" value="Beta-hexosaminidase, lipoprotein"/>
    <property type="match status" value="1"/>
</dbReference>